<dbReference type="GO" id="GO:0006355">
    <property type="term" value="P:regulation of DNA-templated transcription"/>
    <property type="evidence" value="ECO:0007669"/>
    <property type="project" value="InterPro"/>
</dbReference>
<feature type="domain" description="HTH merR-type" evidence="2">
    <location>
        <begin position="1"/>
        <end position="25"/>
    </location>
</feature>
<protein>
    <recommendedName>
        <fullName evidence="2">HTH merR-type domain-containing protein</fullName>
    </recommendedName>
</protein>
<accession>A0A017T010</accession>
<evidence type="ECO:0000313" key="3">
    <source>
        <dbReference type="EMBL" id="EYF01906.1"/>
    </source>
</evidence>
<organism evidence="3 4">
    <name type="scientific">Chondromyces apiculatus DSM 436</name>
    <dbReference type="NCBI Taxonomy" id="1192034"/>
    <lineage>
        <taxon>Bacteria</taxon>
        <taxon>Pseudomonadati</taxon>
        <taxon>Myxococcota</taxon>
        <taxon>Polyangia</taxon>
        <taxon>Polyangiales</taxon>
        <taxon>Polyangiaceae</taxon>
        <taxon>Chondromyces</taxon>
    </lineage>
</organism>
<dbReference type="STRING" id="1192034.CAP_7674"/>
<sequence length="82" mass="8650">MLSVAEVASFCGVNPQTVRRWARRGHLPKAGESPSGRAHFAPAQVARFLTRHGYPLPEALKGAEPTSAEGAPETEPSRSAAA</sequence>
<dbReference type="InterPro" id="IPR009061">
    <property type="entry name" value="DNA-bd_dom_put_sf"/>
</dbReference>
<dbReference type="Proteomes" id="UP000019678">
    <property type="component" value="Unassembled WGS sequence"/>
</dbReference>
<dbReference type="AlphaFoldDB" id="A0A017T010"/>
<evidence type="ECO:0000259" key="2">
    <source>
        <dbReference type="PROSITE" id="PS50937"/>
    </source>
</evidence>
<dbReference type="InterPro" id="IPR041657">
    <property type="entry name" value="HTH_17"/>
</dbReference>
<reference evidence="3 4" key="1">
    <citation type="submission" date="2013-05" db="EMBL/GenBank/DDBJ databases">
        <title>Genome assembly of Chondromyces apiculatus DSM 436.</title>
        <authorList>
            <person name="Sharma G."/>
            <person name="Khatri I."/>
            <person name="Kaur C."/>
            <person name="Mayilraj S."/>
            <person name="Subramanian S."/>
        </authorList>
    </citation>
    <scope>NUCLEOTIDE SEQUENCE [LARGE SCALE GENOMIC DNA]</scope>
    <source>
        <strain evidence="3 4">DSM 436</strain>
    </source>
</reference>
<gene>
    <name evidence="3" type="ORF">CAP_7674</name>
</gene>
<dbReference type="EMBL" id="ASRX01000069">
    <property type="protein sequence ID" value="EYF01906.1"/>
    <property type="molecule type" value="Genomic_DNA"/>
</dbReference>
<dbReference type="eggNOG" id="COG0745">
    <property type="taxonomic scope" value="Bacteria"/>
</dbReference>
<evidence type="ECO:0000256" key="1">
    <source>
        <dbReference type="SAM" id="MobiDB-lite"/>
    </source>
</evidence>
<comment type="caution">
    <text evidence="3">The sequence shown here is derived from an EMBL/GenBank/DDBJ whole genome shotgun (WGS) entry which is preliminary data.</text>
</comment>
<name>A0A017T010_9BACT</name>
<dbReference type="Pfam" id="PF12728">
    <property type="entry name" value="HTH_17"/>
    <property type="match status" value="1"/>
</dbReference>
<evidence type="ECO:0000313" key="4">
    <source>
        <dbReference type="Proteomes" id="UP000019678"/>
    </source>
</evidence>
<dbReference type="PROSITE" id="PS50937">
    <property type="entry name" value="HTH_MERR_2"/>
    <property type="match status" value="1"/>
</dbReference>
<feature type="region of interest" description="Disordered" evidence="1">
    <location>
        <begin position="56"/>
        <end position="82"/>
    </location>
</feature>
<dbReference type="SUPFAM" id="SSF46955">
    <property type="entry name" value="Putative DNA-binding domain"/>
    <property type="match status" value="1"/>
</dbReference>
<dbReference type="GO" id="GO:0003677">
    <property type="term" value="F:DNA binding"/>
    <property type="evidence" value="ECO:0007669"/>
    <property type="project" value="InterPro"/>
</dbReference>
<dbReference type="InterPro" id="IPR000551">
    <property type="entry name" value="MerR-type_HTH_dom"/>
</dbReference>
<proteinExistence type="predicted"/>
<keyword evidence="4" id="KW-1185">Reference proteome</keyword>
<dbReference type="Gene3D" id="1.10.1660.10">
    <property type="match status" value="1"/>
</dbReference>